<dbReference type="Gene3D" id="1.10.10.1740">
    <property type="entry name" value="Transmembrane protein 14-like"/>
    <property type="match status" value="1"/>
</dbReference>
<reference evidence="7" key="1">
    <citation type="submission" date="2021-01" db="EMBL/GenBank/DDBJ databases">
        <authorList>
            <person name="Corre E."/>
            <person name="Pelletier E."/>
            <person name="Niang G."/>
            <person name="Scheremetjew M."/>
            <person name="Finn R."/>
            <person name="Kale V."/>
            <person name="Holt S."/>
            <person name="Cochrane G."/>
            <person name="Meng A."/>
            <person name="Brown T."/>
            <person name="Cohen L."/>
        </authorList>
    </citation>
    <scope>NUCLEOTIDE SEQUENCE</scope>
    <source>
        <strain evidence="7">B650</strain>
    </source>
</reference>
<dbReference type="EMBL" id="HBGY01001046">
    <property type="protein sequence ID" value="CAD9556005.1"/>
    <property type="molecule type" value="Transcribed_RNA"/>
</dbReference>
<evidence type="ECO:0000256" key="4">
    <source>
        <dbReference type="ARBA" id="ARBA00022989"/>
    </source>
</evidence>
<evidence type="ECO:0000256" key="2">
    <source>
        <dbReference type="ARBA" id="ARBA00007590"/>
    </source>
</evidence>
<gene>
    <name evidence="7" type="ORF">LDAN0321_LOCUS698</name>
</gene>
<evidence type="ECO:0000256" key="6">
    <source>
        <dbReference type="SAM" id="Phobius"/>
    </source>
</evidence>
<comment type="subcellular location">
    <subcellularLocation>
        <location evidence="1">Membrane</location>
    </subcellularLocation>
</comment>
<feature type="transmembrane region" description="Helical" evidence="6">
    <location>
        <begin position="6"/>
        <end position="27"/>
    </location>
</feature>
<evidence type="ECO:0000256" key="5">
    <source>
        <dbReference type="ARBA" id="ARBA00023136"/>
    </source>
</evidence>
<name>A0A7S2NSL1_9STRA</name>
<feature type="transmembrane region" description="Helical" evidence="6">
    <location>
        <begin position="85"/>
        <end position="103"/>
    </location>
</feature>
<dbReference type="InterPro" id="IPR005349">
    <property type="entry name" value="TMEM14"/>
</dbReference>
<evidence type="ECO:0000313" key="7">
    <source>
        <dbReference type="EMBL" id="CAD9556005.1"/>
    </source>
</evidence>
<comment type="similarity">
    <text evidence="2">Belongs to the TMEM14 family.</text>
</comment>
<dbReference type="InterPro" id="IPR044890">
    <property type="entry name" value="TMEM14_sf"/>
</dbReference>
<keyword evidence="3 6" id="KW-0812">Transmembrane</keyword>
<keyword evidence="5 6" id="KW-0472">Membrane</keyword>
<dbReference type="PANTHER" id="PTHR12668">
    <property type="entry name" value="TRANSMEMBRANE PROTEIN 14, 15"/>
    <property type="match status" value="1"/>
</dbReference>
<sequence>MSNIPGSAHPCFGLGVVVASGGIAGFVRKGSKASLGAGVLFGGLLISSGMLIVQDKHLEGHALAASTSALMSLGMGQRYIKTGKFMPGGLVAALGAVSVAYHMKKVLIWSQ</sequence>
<dbReference type="GO" id="GO:0016020">
    <property type="term" value="C:membrane"/>
    <property type="evidence" value="ECO:0007669"/>
    <property type="project" value="UniProtKB-SubCell"/>
</dbReference>
<keyword evidence="4 6" id="KW-1133">Transmembrane helix</keyword>
<proteinExistence type="inferred from homology"/>
<evidence type="ECO:0008006" key="8">
    <source>
        <dbReference type="Google" id="ProtNLM"/>
    </source>
</evidence>
<evidence type="ECO:0000256" key="3">
    <source>
        <dbReference type="ARBA" id="ARBA00022692"/>
    </source>
</evidence>
<protein>
    <recommendedName>
        <fullName evidence="8">Transmembrane protein 14C</fullName>
    </recommendedName>
</protein>
<accession>A0A7S2NSL1</accession>
<dbReference type="Pfam" id="PF03647">
    <property type="entry name" value="Tmemb_14"/>
    <property type="match status" value="1"/>
</dbReference>
<feature type="transmembrane region" description="Helical" evidence="6">
    <location>
        <begin position="34"/>
        <end position="53"/>
    </location>
</feature>
<dbReference type="AlphaFoldDB" id="A0A7S2NSL1"/>
<organism evidence="7">
    <name type="scientific">Leptocylindrus danicus</name>
    <dbReference type="NCBI Taxonomy" id="163516"/>
    <lineage>
        <taxon>Eukaryota</taxon>
        <taxon>Sar</taxon>
        <taxon>Stramenopiles</taxon>
        <taxon>Ochrophyta</taxon>
        <taxon>Bacillariophyta</taxon>
        <taxon>Coscinodiscophyceae</taxon>
        <taxon>Chaetocerotophycidae</taxon>
        <taxon>Leptocylindrales</taxon>
        <taxon>Leptocylindraceae</taxon>
        <taxon>Leptocylindrus</taxon>
    </lineage>
</organism>
<evidence type="ECO:0000256" key="1">
    <source>
        <dbReference type="ARBA" id="ARBA00004370"/>
    </source>
</evidence>